<dbReference type="Proteomes" id="UP000332515">
    <property type="component" value="Unassembled WGS sequence"/>
</dbReference>
<feature type="coiled-coil region" evidence="1">
    <location>
        <begin position="41"/>
        <end position="68"/>
    </location>
</feature>
<name>A0A6A7Y9D5_9HYPH</name>
<dbReference type="InterPro" id="IPR007060">
    <property type="entry name" value="FtsL/DivIC"/>
</dbReference>
<organism evidence="3 4">
    <name type="scientific">Segnochrobactrum spirostomi</name>
    <dbReference type="NCBI Taxonomy" id="2608987"/>
    <lineage>
        <taxon>Bacteria</taxon>
        <taxon>Pseudomonadati</taxon>
        <taxon>Pseudomonadota</taxon>
        <taxon>Alphaproteobacteria</taxon>
        <taxon>Hyphomicrobiales</taxon>
        <taxon>Segnochrobactraceae</taxon>
        <taxon>Segnochrobactrum</taxon>
    </lineage>
</organism>
<evidence type="ECO:0000256" key="1">
    <source>
        <dbReference type="SAM" id="Coils"/>
    </source>
</evidence>
<gene>
    <name evidence="3" type="ORF">F0357_18415</name>
</gene>
<keyword evidence="2" id="KW-1133">Transmembrane helix</keyword>
<evidence type="ECO:0000256" key="2">
    <source>
        <dbReference type="SAM" id="Phobius"/>
    </source>
</evidence>
<comment type="caution">
    <text evidence="3">The sequence shown here is derived from an EMBL/GenBank/DDBJ whole genome shotgun (WGS) entry which is preliminary data.</text>
</comment>
<protein>
    <submittedName>
        <fullName evidence="3">Septum formation initiator family protein</fullName>
    </submittedName>
</protein>
<evidence type="ECO:0000313" key="3">
    <source>
        <dbReference type="EMBL" id="MQT14591.1"/>
    </source>
</evidence>
<dbReference type="EMBL" id="VWNA01000001">
    <property type="protein sequence ID" value="MQT14591.1"/>
    <property type="molecule type" value="Genomic_DNA"/>
</dbReference>
<dbReference type="Pfam" id="PF04977">
    <property type="entry name" value="DivIC"/>
    <property type="match status" value="1"/>
</dbReference>
<keyword evidence="4" id="KW-1185">Reference proteome</keyword>
<dbReference type="AlphaFoldDB" id="A0A6A7Y9D5"/>
<dbReference type="RefSeq" id="WP_153485642.1">
    <property type="nucleotide sequence ID" value="NZ_VWNA01000001.1"/>
</dbReference>
<evidence type="ECO:0000313" key="4">
    <source>
        <dbReference type="Proteomes" id="UP000332515"/>
    </source>
</evidence>
<proteinExistence type="predicted"/>
<sequence length="115" mass="12908">MATRQRKRSFLRHLVIPVMSILVVSYFGYHAVTGDLGMRAREQIEADIARLTAERNGVIAERMALEKRVALLRAQSIDPDLLDERARAQLNMVNPDDIVIFRSSLHKPLAATAGL</sequence>
<keyword evidence="2" id="KW-0812">Transmembrane</keyword>
<accession>A0A6A7Y9D5</accession>
<feature type="transmembrane region" description="Helical" evidence="2">
    <location>
        <begin position="12"/>
        <end position="32"/>
    </location>
</feature>
<keyword evidence="1" id="KW-0175">Coiled coil</keyword>
<reference evidence="3 4" key="1">
    <citation type="submission" date="2019-09" db="EMBL/GenBank/DDBJ databases">
        <title>Segnochrobactrum spirostomi gen. nov., sp. nov., isolated from the ciliate Spirostomum cf. yagiui and description of a novel family, Segnochrobactraceae fam. nov. within the order Rhizobiales of the class Alphaproteobacteria.</title>
        <authorList>
            <person name="Akter S."/>
            <person name="Shazib S.U.A."/>
            <person name="Shin M.K."/>
        </authorList>
    </citation>
    <scope>NUCLEOTIDE SEQUENCE [LARGE SCALE GENOMIC DNA]</scope>
    <source>
        <strain evidence="3 4">Sp-1</strain>
    </source>
</reference>
<keyword evidence="2" id="KW-0472">Membrane</keyword>